<evidence type="ECO:0000256" key="4">
    <source>
        <dbReference type="ARBA" id="ARBA00023139"/>
    </source>
</evidence>
<evidence type="ECO:0000313" key="9">
    <source>
        <dbReference type="Proteomes" id="UP000739565"/>
    </source>
</evidence>
<evidence type="ECO:0000256" key="7">
    <source>
        <dbReference type="SAM" id="Phobius"/>
    </source>
</evidence>
<comment type="caution">
    <text evidence="8">The sequence shown here is derived from an EMBL/GenBank/DDBJ whole genome shotgun (WGS) entry which is preliminary data.</text>
</comment>
<feature type="transmembrane region" description="Helical" evidence="7">
    <location>
        <begin position="12"/>
        <end position="34"/>
    </location>
</feature>
<sequence>MIRKIDLPRHARIVAMLTLSTWVVGCGFKGPLYMPAKPAEVRPYVSQESMYGMPPDEGNSVIPFFDEDLILTPAPIVIE</sequence>
<evidence type="ECO:0000256" key="1">
    <source>
        <dbReference type="ARBA" id="ARBA00004459"/>
    </source>
</evidence>
<organism evidence="8 9">
    <name type="scientific">Zwartia hollandica</name>
    <dbReference type="NCBI Taxonomy" id="324606"/>
    <lineage>
        <taxon>Bacteria</taxon>
        <taxon>Pseudomonadati</taxon>
        <taxon>Pseudomonadota</taxon>
        <taxon>Betaproteobacteria</taxon>
        <taxon>Burkholderiales</taxon>
        <taxon>Alcaligenaceae</taxon>
        <taxon>Zwartia</taxon>
    </lineage>
</organism>
<dbReference type="EMBL" id="JAHXRI010000006">
    <property type="protein sequence ID" value="MBZ1350023.1"/>
    <property type="molecule type" value="Genomic_DNA"/>
</dbReference>
<keyword evidence="6 8" id="KW-0449">Lipoprotein</keyword>
<evidence type="ECO:0000256" key="2">
    <source>
        <dbReference type="ARBA" id="ARBA00022729"/>
    </source>
</evidence>
<name>A0A953N8L1_9BURK</name>
<accession>A0A953N8L1</accession>
<dbReference type="GO" id="GO:0009279">
    <property type="term" value="C:cell outer membrane"/>
    <property type="evidence" value="ECO:0007669"/>
    <property type="project" value="UniProtKB-SubCell"/>
</dbReference>
<evidence type="ECO:0000313" key="8">
    <source>
        <dbReference type="EMBL" id="MBZ1350023.1"/>
    </source>
</evidence>
<protein>
    <submittedName>
        <fullName evidence="8">Lipoprotein</fullName>
    </submittedName>
</protein>
<dbReference type="AlphaFoldDB" id="A0A953N8L1"/>
<keyword evidence="7" id="KW-0812">Transmembrane</keyword>
<keyword evidence="3 7" id="KW-0472">Membrane</keyword>
<keyword evidence="5" id="KW-0998">Cell outer membrane</keyword>
<evidence type="ECO:0000256" key="6">
    <source>
        <dbReference type="ARBA" id="ARBA00023288"/>
    </source>
</evidence>
<evidence type="ECO:0000256" key="3">
    <source>
        <dbReference type="ARBA" id="ARBA00023136"/>
    </source>
</evidence>
<keyword evidence="7" id="KW-1133">Transmembrane helix</keyword>
<keyword evidence="2" id="KW-0732">Signal</keyword>
<evidence type="ECO:0000256" key="5">
    <source>
        <dbReference type="ARBA" id="ARBA00023237"/>
    </source>
</evidence>
<dbReference type="Proteomes" id="UP000739565">
    <property type="component" value="Unassembled WGS sequence"/>
</dbReference>
<proteinExistence type="predicted"/>
<keyword evidence="4" id="KW-0564">Palmitate</keyword>
<gene>
    <name evidence="8" type="ORF">KZZ10_05150</name>
</gene>
<comment type="subcellular location">
    <subcellularLocation>
        <location evidence="1">Cell outer membrane</location>
        <topology evidence="1">Lipid-anchor</topology>
    </subcellularLocation>
</comment>
<dbReference type="NCBIfam" id="NF047847">
    <property type="entry name" value="SS_mature_LptM"/>
    <property type="match status" value="1"/>
</dbReference>
<dbReference type="PROSITE" id="PS51257">
    <property type="entry name" value="PROKAR_LIPOPROTEIN"/>
    <property type="match status" value="1"/>
</dbReference>
<reference evidence="8" key="1">
    <citation type="submission" date="2021-07" db="EMBL/GenBank/DDBJ databases">
        <title>New genus and species of the family Alcaligenaceae.</title>
        <authorList>
            <person name="Hahn M.W."/>
        </authorList>
    </citation>
    <scope>NUCLEOTIDE SEQUENCE</scope>
    <source>
        <strain evidence="8">LF4-65</strain>
    </source>
</reference>
<dbReference type="RefSeq" id="WP_259660422.1">
    <property type="nucleotide sequence ID" value="NZ_JAHXRI010000006.1"/>
</dbReference>
<keyword evidence="9" id="KW-1185">Reference proteome</keyword>
<dbReference type="InterPro" id="IPR032831">
    <property type="entry name" value="LptM_cons"/>
</dbReference>
<dbReference type="Pfam" id="PF13627">
    <property type="entry name" value="LptM_cons"/>
    <property type="match status" value="1"/>
</dbReference>